<comment type="subcellular location">
    <subcellularLocation>
        <location evidence="2 12 14">Cytoplasm</location>
    </subcellularLocation>
</comment>
<keyword evidence="7 12" id="KW-0963">Cytoplasm</keyword>
<dbReference type="SUPFAM" id="SSF51366">
    <property type="entry name" value="Ribulose-phoshate binding barrel"/>
    <property type="match status" value="1"/>
</dbReference>
<evidence type="ECO:0000256" key="14">
    <source>
        <dbReference type="RuleBase" id="RU003658"/>
    </source>
</evidence>
<dbReference type="NCBIfam" id="TIGR00007">
    <property type="entry name" value="1-(5-phosphoribosyl)-5-[(5-phosphoribosylamino)methylideneamino]imidazole-4-carboxamide isomerase"/>
    <property type="match status" value="1"/>
</dbReference>
<accession>U5QCV3</accession>
<evidence type="ECO:0000256" key="12">
    <source>
        <dbReference type="HAMAP-Rule" id="MF_01014"/>
    </source>
</evidence>
<protein>
    <recommendedName>
        <fullName evidence="6 12">1-(5-phosphoribosyl)-5-[(5-phosphoribosylamino)methylideneamino] imidazole-4-carboxamide isomerase</fullName>
        <ecNumber evidence="5 12">5.3.1.16</ecNumber>
    </recommendedName>
    <alternativeName>
        <fullName evidence="11 12">Phosphoribosylformimino-5-aminoimidazole carboxamide ribotide isomerase</fullName>
    </alternativeName>
</protein>
<evidence type="ECO:0000256" key="6">
    <source>
        <dbReference type="ARBA" id="ARBA00018464"/>
    </source>
</evidence>
<name>U5QCV3_GLOK1</name>
<organism evidence="15 16">
    <name type="scientific">Gloeobacter kilaueensis (strain ATCC BAA-2537 / CCAP 1431/1 / ULC 316 / JS1)</name>
    <dbReference type="NCBI Taxonomy" id="1183438"/>
    <lineage>
        <taxon>Bacteria</taxon>
        <taxon>Bacillati</taxon>
        <taxon>Cyanobacteriota</taxon>
        <taxon>Cyanophyceae</taxon>
        <taxon>Gloeobacterales</taxon>
        <taxon>Gloeobacteraceae</taxon>
        <taxon>Gloeobacter</taxon>
    </lineage>
</organism>
<sequence length="258" mass="27191">MLAMDIIPAIDILDGRCVRLYQGNYQLAETYGEDPVAVACNWAKLGAPRLHVVDLDGARRGTPVHLDVLEAIVAQVPCPVQFGGGLRSFEAVSAVIERGVDRVILGTAALENPDLIKQACAHFGGRIAVGLDARGGQVAVRGWSETSEVDATELAREMEKLGVSAVVYTDILKDGTLSGPNLVELQRLTDTVQVPVIASGGVGTLADVLNLIALEPHGLQGVIIGRALYTGDVDLTEALRAAGPGRWQDVPPDDVAFA</sequence>
<keyword evidence="16" id="KW-1185">Reference proteome</keyword>
<dbReference type="InterPro" id="IPR011060">
    <property type="entry name" value="RibuloseP-bd_barrel"/>
</dbReference>
<dbReference type="Proteomes" id="UP000017396">
    <property type="component" value="Chromosome"/>
</dbReference>
<dbReference type="Gene3D" id="3.20.20.70">
    <property type="entry name" value="Aldolase class I"/>
    <property type="match status" value="1"/>
</dbReference>
<comment type="pathway">
    <text evidence="3 12 14">Amino-acid biosynthesis; L-histidine biosynthesis; L-histidine from 5-phospho-alpha-D-ribose 1-diphosphate: step 4/9.</text>
</comment>
<keyword evidence="9 12" id="KW-0368">Histidine biosynthesis</keyword>
<evidence type="ECO:0000256" key="2">
    <source>
        <dbReference type="ARBA" id="ARBA00004496"/>
    </source>
</evidence>
<dbReference type="HAMAP" id="MF_01014">
    <property type="entry name" value="HisA"/>
    <property type="match status" value="1"/>
</dbReference>
<evidence type="ECO:0000256" key="3">
    <source>
        <dbReference type="ARBA" id="ARBA00005133"/>
    </source>
</evidence>
<dbReference type="PANTHER" id="PTHR43090:SF2">
    <property type="entry name" value="1-(5-PHOSPHORIBOSYL)-5-[(5-PHOSPHORIBOSYLAMINO)METHYLIDENEAMINO] IMIDAZOLE-4-CARBOXAMIDE ISOMERASE"/>
    <property type="match status" value="1"/>
</dbReference>
<dbReference type="InterPro" id="IPR006063">
    <property type="entry name" value="HisA_bact_arch"/>
</dbReference>
<reference evidence="15 16" key="1">
    <citation type="journal article" date="2013" name="PLoS ONE">
        <title>Cultivation and Complete Genome Sequencing of Gloeobacter kilaueensis sp. nov., from a Lava Cave in Kilauea Caldera, Hawai'i.</title>
        <authorList>
            <person name="Saw J.H."/>
            <person name="Schatz M."/>
            <person name="Brown M.V."/>
            <person name="Kunkel D.D."/>
            <person name="Foster J.S."/>
            <person name="Shick H."/>
            <person name="Christensen S."/>
            <person name="Hou S."/>
            <person name="Wan X."/>
            <person name="Donachie S.P."/>
        </authorList>
    </citation>
    <scope>NUCLEOTIDE SEQUENCE [LARGE SCALE GENOMIC DNA]</scope>
    <source>
        <strain evidence="16">JS</strain>
    </source>
</reference>
<keyword evidence="10 12" id="KW-0413">Isomerase</keyword>
<dbReference type="KEGG" id="glj:GKIL_0432"/>
<dbReference type="InterPro" id="IPR013785">
    <property type="entry name" value="Aldolase_TIM"/>
</dbReference>
<evidence type="ECO:0000256" key="5">
    <source>
        <dbReference type="ARBA" id="ARBA00012550"/>
    </source>
</evidence>
<dbReference type="FunFam" id="3.20.20.70:FF:000009">
    <property type="entry name" value="1-(5-phosphoribosyl)-5-[(5-phosphoribosylamino)methylideneamino] imidazole-4-carboxamide isomerase"/>
    <property type="match status" value="1"/>
</dbReference>
<dbReference type="STRING" id="1183438.GKIL_0432"/>
<gene>
    <name evidence="12 15" type="primary">hisA</name>
    <name evidence="15" type="ORF">GKIL_0432</name>
</gene>
<dbReference type="InterPro" id="IPR023016">
    <property type="entry name" value="HisA/PriA"/>
</dbReference>
<dbReference type="CDD" id="cd04732">
    <property type="entry name" value="HisA"/>
    <property type="match status" value="1"/>
</dbReference>
<dbReference type="GO" id="GO:0005737">
    <property type="term" value="C:cytoplasm"/>
    <property type="evidence" value="ECO:0007669"/>
    <property type="project" value="UniProtKB-SubCell"/>
</dbReference>
<evidence type="ECO:0000256" key="11">
    <source>
        <dbReference type="ARBA" id="ARBA00030547"/>
    </source>
</evidence>
<dbReference type="UniPathway" id="UPA00031">
    <property type="reaction ID" value="UER00009"/>
</dbReference>
<evidence type="ECO:0000256" key="8">
    <source>
        <dbReference type="ARBA" id="ARBA00022605"/>
    </source>
</evidence>
<evidence type="ECO:0000313" key="16">
    <source>
        <dbReference type="Proteomes" id="UP000017396"/>
    </source>
</evidence>
<evidence type="ECO:0000256" key="9">
    <source>
        <dbReference type="ARBA" id="ARBA00023102"/>
    </source>
</evidence>
<comment type="catalytic activity">
    <reaction evidence="1 12 14">
        <text>1-(5-phospho-beta-D-ribosyl)-5-[(5-phospho-beta-D-ribosylamino)methylideneamino]imidazole-4-carboxamide = 5-[(5-phospho-1-deoxy-D-ribulos-1-ylimino)methylamino]-1-(5-phospho-beta-D-ribosyl)imidazole-4-carboxamide</text>
        <dbReference type="Rhea" id="RHEA:15469"/>
        <dbReference type="ChEBI" id="CHEBI:58435"/>
        <dbReference type="ChEBI" id="CHEBI:58525"/>
        <dbReference type="EC" id="5.3.1.16"/>
    </reaction>
</comment>
<evidence type="ECO:0000256" key="7">
    <source>
        <dbReference type="ARBA" id="ARBA00022490"/>
    </source>
</evidence>
<dbReference type="GO" id="GO:0000105">
    <property type="term" value="P:L-histidine biosynthetic process"/>
    <property type="evidence" value="ECO:0007669"/>
    <property type="project" value="UniProtKB-UniRule"/>
</dbReference>
<evidence type="ECO:0000256" key="10">
    <source>
        <dbReference type="ARBA" id="ARBA00023235"/>
    </source>
</evidence>
<evidence type="ECO:0000256" key="1">
    <source>
        <dbReference type="ARBA" id="ARBA00000901"/>
    </source>
</evidence>
<feature type="active site" description="Proton donor" evidence="12">
    <location>
        <position position="132"/>
    </location>
</feature>
<dbReference type="PANTHER" id="PTHR43090">
    <property type="entry name" value="1-(5-PHOSPHORIBOSYL)-5-[(5-PHOSPHORIBOSYLAMINO)METHYLIDENEAMINO] IMIDAZOLE-4-CARBOXAMIDE ISOMERASE"/>
    <property type="match status" value="1"/>
</dbReference>
<comment type="similarity">
    <text evidence="4 12 13">Belongs to the HisA/HisF family.</text>
</comment>
<evidence type="ECO:0000313" key="15">
    <source>
        <dbReference type="EMBL" id="AGY56678.1"/>
    </source>
</evidence>
<dbReference type="AlphaFoldDB" id="U5QCV3"/>
<proteinExistence type="inferred from homology"/>
<dbReference type="eggNOG" id="COG0106">
    <property type="taxonomic scope" value="Bacteria"/>
</dbReference>
<keyword evidence="8 12" id="KW-0028">Amino-acid biosynthesis</keyword>
<dbReference type="GO" id="GO:0003949">
    <property type="term" value="F:1-(5-phosphoribosyl)-5-[(5-phosphoribosylamino)methylideneamino]imidazole-4-carboxamide isomerase activity"/>
    <property type="evidence" value="ECO:0007669"/>
    <property type="project" value="UniProtKB-UniRule"/>
</dbReference>
<dbReference type="HOGENOM" id="CLU_048577_1_1_3"/>
<dbReference type="EC" id="5.3.1.16" evidence="5 12"/>
<feature type="active site" description="Proton acceptor" evidence="12">
    <location>
        <position position="11"/>
    </location>
</feature>
<dbReference type="GO" id="GO:0000162">
    <property type="term" value="P:L-tryptophan biosynthetic process"/>
    <property type="evidence" value="ECO:0007669"/>
    <property type="project" value="TreeGrafter"/>
</dbReference>
<evidence type="ECO:0000256" key="4">
    <source>
        <dbReference type="ARBA" id="ARBA00009667"/>
    </source>
</evidence>
<dbReference type="InterPro" id="IPR044524">
    <property type="entry name" value="Isoase_HisA-like"/>
</dbReference>
<evidence type="ECO:0000256" key="13">
    <source>
        <dbReference type="RuleBase" id="RU003657"/>
    </source>
</evidence>
<dbReference type="PATRIC" id="fig|1183438.3.peg.432"/>
<dbReference type="NCBIfam" id="NF010112">
    <property type="entry name" value="PRK13585.1"/>
    <property type="match status" value="1"/>
</dbReference>
<dbReference type="EMBL" id="CP003587">
    <property type="protein sequence ID" value="AGY56678.1"/>
    <property type="molecule type" value="Genomic_DNA"/>
</dbReference>
<dbReference type="InterPro" id="IPR006062">
    <property type="entry name" value="His_biosynth"/>
</dbReference>
<dbReference type="Pfam" id="PF00977">
    <property type="entry name" value="His_biosynth"/>
    <property type="match status" value="1"/>
</dbReference>